<keyword evidence="2" id="KW-1185">Reference proteome</keyword>
<dbReference type="Proteomes" id="UP001430377">
    <property type="component" value="Unassembled WGS sequence"/>
</dbReference>
<comment type="caution">
    <text evidence="1">The sequence shown here is derived from an EMBL/GenBank/DDBJ whole genome shotgun (WGS) entry which is preliminary data.</text>
</comment>
<evidence type="ECO:0000313" key="2">
    <source>
        <dbReference type="Proteomes" id="UP001430377"/>
    </source>
</evidence>
<proteinExistence type="predicted"/>
<dbReference type="AlphaFoldDB" id="A0AAW4PWY5"/>
<dbReference type="RefSeq" id="WP_220620669.1">
    <property type="nucleotide sequence ID" value="NZ_RKLR01000019.1"/>
</dbReference>
<accession>A0AAW4PWY5</accession>
<gene>
    <name evidence="1" type="ORF">EGH21_22590</name>
</gene>
<dbReference type="EMBL" id="RKLR01000019">
    <property type="protein sequence ID" value="MBX0325810.1"/>
    <property type="molecule type" value="Genomic_DNA"/>
</dbReference>
<name>A0AAW4PWY5_9EURY</name>
<reference evidence="1 2" key="1">
    <citation type="submission" date="2021-06" db="EMBL/GenBank/DDBJ databases">
        <title>Halomicroarcula sp. a new haloarchaeum isolated from saline soil.</title>
        <authorList>
            <person name="Duran-Viseras A."/>
            <person name="Sanchez-Porro C."/>
            <person name="Ventosa A."/>
        </authorList>
    </citation>
    <scope>NUCLEOTIDE SEQUENCE [LARGE SCALE GENOMIC DNA]</scope>
    <source>
        <strain evidence="1 2">F13</strain>
    </source>
</reference>
<sequence length="414" mass="45083">MSVGHINHGHSPRDLLEQQGMLDRAVEALSAISQEATYSTSDAALVNDLFGAALYVQTNLEANGYGSLPKIDRSGMNTDASQPLPLTFRAAHTPPALQSTGEGASIPDGRKYSQEEVSAAIKQSEAVVEQTHLQQVRAEILDGVPWDELTRVDELFQELAIDRDGVMAAVSANNGGYSSRDKITELDRIIASGDEEANATDTSSTAFADGDLDVYDIDRSADSWADAYVDHNSGTLRQLTESLMDSFLAQYFDFGSASRENVYILTGRTTAKVLGEIQSDSTDGVQAVVNYDPEDIGRDGVNDAETVMGLPTNTKSRHYKGIPIVPSQHIPADSLGRIYLIPTDTIQAGDGQQVPRIAVEELRNPHYEELTDANPENAPYLSRGKKENAAYYLMDHEIVTRDFSALGKLRDLQE</sequence>
<evidence type="ECO:0008006" key="3">
    <source>
        <dbReference type="Google" id="ProtNLM"/>
    </source>
</evidence>
<protein>
    <recommendedName>
        <fullName evidence="3">Major capsid protein</fullName>
    </recommendedName>
</protein>
<organism evidence="1 2">
    <name type="scientific">Haloarcula rubra</name>
    <dbReference type="NCBI Taxonomy" id="2487747"/>
    <lineage>
        <taxon>Archaea</taxon>
        <taxon>Methanobacteriati</taxon>
        <taxon>Methanobacteriota</taxon>
        <taxon>Stenosarchaea group</taxon>
        <taxon>Halobacteria</taxon>
        <taxon>Halobacteriales</taxon>
        <taxon>Haloarculaceae</taxon>
        <taxon>Haloarcula</taxon>
    </lineage>
</organism>
<evidence type="ECO:0000313" key="1">
    <source>
        <dbReference type="EMBL" id="MBX0325810.1"/>
    </source>
</evidence>